<evidence type="ECO:0000313" key="12">
    <source>
        <dbReference type="Proteomes" id="UP000321892"/>
    </source>
</evidence>
<evidence type="ECO:0000256" key="8">
    <source>
        <dbReference type="ARBA" id="ARBA00023211"/>
    </source>
</evidence>
<keyword evidence="5 10" id="KW-0460">Magnesium</keyword>
<dbReference type="GO" id="GO:0043571">
    <property type="term" value="P:maintenance of CRISPR repeat elements"/>
    <property type="evidence" value="ECO:0007669"/>
    <property type="project" value="UniProtKB-UniRule"/>
</dbReference>
<dbReference type="GO" id="GO:0016787">
    <property type="term" value="F:hydrolase activity"/>
    <property type="evidence" value="ECO:0007669"/>
    <property type="project" value="UniProtKB-KW"/>
</dbReference>
<proteinExistence type="inferred from homology"/>
<dbReference type="Pfam" id="PF01867">
    <property type="entry name" value="Cas_Cas1"/>
    <property type="match status" value="1"/>
</dbReference>
<dbReference type="HAMAP" id="MF_01470">
    <property type="entry name" value="Cas1"/>
    <property type="match status" value="1"/>
</dbReference>
<evidence type="ECO:0000256" key="4">
    <source>
        <dbReference type="ARBA" id="ARBA00022801"/>
    </source>
</evidence>
<dbReference type="PANTHER" id="PTHR34353:SF2">
    <property type="entry name" value="CRISPR-ASSOCIATED ENDONUCLEASE CAS1 1"/>
    <property type="match status" value="1"/>
</dbReference>
<dbReference type="GO" id="GO:0051607">
    <property type="term" value="P:defense response to virus"/>
    <property type="evidence" value="ECO:0007669"/>
    <property type="project" value="UniProtKB-UniRule"/>
</dbReference>
<feature type="binding site" evidence="10">
    <location>
        <position position="238"/>
    </location>
    <ligand>
        <name>Mn(2+)</name>
        <dbReference type="ChEBI" id="CHEBI:29035"/>
    </ligand>
</feature>
<dbReference type="EC" id="3.1.-.-" evidence="10"/>
<comment type="function">
    <text evidence="10">CRISPR (clustered regularly interspaced short palindromic repeat), is an adaptive immune system that provides protection against mobile genetic elements (viruses, transposable elements and conjugative plasmids). CRISPR clusters contain spacers, sequences complementary to antecedent mobile elements, and target invading nucleic acids. CRISPR clusters are transcribed and processed into CRISPR RNA (crRNA). Acts as a dsDNA endonuclease. Involved in the integration of spacer DNA into the CRISPR cassette.</text>
</comment>
<dbReference type="AlphaFoldDB" id="A0A510JJT7"/>
<dbReference type="InterPro" id="IPR002729">
    <property type="entry name" value="CRISPR-assoc_Cas1"/>
</dbReference>
<dbReference type="GO" id="GO:0046872">
    <property type="term" value="F:metal ion binding"/>
    <property type="evidence" value="ECO:0007669"/>
    <property type="project" value="UniProtKB-UniRule"/>
</dbReference>
<feature type="binding site" evidence="10">
    <location>
        <position position="223"/>
    </location>
    <ligand>
        <name>Mn(2+)</name>
        <dbReference type="ChEBI" id="CHEBI:29035"/>
    </ligand>
</feature>
<dbReference type="RefSeq" id="WP_026746282.1">
    <property type="nucleotide sequence ID" value="NZ_AP019823.1"/>
</dbReference>
<organism evidence="11 12">
    <name type="scientific">Leptotrichia hofstadii</name>
    <dbReference type="NCBI Taxonomy" id="157688"/>
    <lineage>
        <taxon>Bacteria</taxon>
        <taxon>Fusobacteriati</taxon>
        <taxon>Fusobacteriota</taxon>
        <taxon>Fusobacteriia</taxon>
        <taxon>Fusobacteriales</taxon>
        <taxon>Leptotrichiaceae</taxon>
        <taxon>Leptotrichia</taxon>
    </lineage>
</organism>
<dbReference type="GO" id="GO:0003677">
    <property type="term" value="F:DNA binding"/>
    <property type="evidence" value="ECO:0007669"/>
    <property type="project" value="UniProtKB-KW"/>
</dbReference>
<dbReference type="Proteomes" id="UP000321892">
    <property type="component" value="Chromosome"/>
</dbReference>
<evidence type="ECO:0000256" key="6">
    <source>
        <dbReference type="ARBA" id="ARBA00023118"/>
    </source>
</evidence>
<gene>
    <name evidence="11" type="primary">cas10</name>
    <name evidence="10" type="synonym">cas1</name>
    <name evidence="11" type="ORF">JCM16775_1330</name>
</gene>
<keyword evidence="4 10" id="KW-0378">Hydrolase</keyword>
<comment type="similarity">
    <text evidence="10">Belongs to the CRISPR-associated endonuclease Cas1 family.</text>
</comment>
<keyword evidence="6 10" id="KW-0051">Antiviral defense</keyword>
<evidence type="ECO:0000256" key="7">
    <source>
        <dbReference type="ARBA" id="ARBA00023125"/>
    </source>
</evidence>
<reference evidence="11 12" key="1">
    <citation type="submission" date="2019-07" db="EMBL/GenBank/DDBJ databases">
        <title>Complete Genome Sequence of Leptotrichia hofstadii Strain JCM16775.</title>
        <authorList>
            <person name="Watanabe S."/>
            <person name="Cui L."/>
        </authorList>
    </citation>
    <scope>NUCLEOTIDE SEQUENCE [LARGE SCALE GENOMIC DNA]</scope>
    <source>
        <strain evidence="11 12">JCM16775</strain>
    </source>
</reference>
<name>A0A510JJT7_9FUSO</name>
<keyword evidence="7 10" id="KW-0238">DNA-binding</keyword>
<dbReference type="OrthoDB" id="9803119at2"/>
<dbReference type="InterPro" id="IPR042211">
    <property type="entry name" value="CRISPR-assoc_Cas1_N"/>
</dbReference>
<keyword evidence="2 10" id="KW-0479">Metal-binding</keyword>
<evidence type="ECO:0000256" key="5">
    <source>
        <dbReference type="ARBA" id="ARBA00022842"/>
    </source>
</evidence>
<accession>A0A510JJT7</accession>
<dbReference type="GO" id="GO:0004519">
    <property type="term" value="F:endonuclease activity"/>
    <property type="evidence" value="ECO:0007669"/>
    <property type="project" value="UniProtKB-UniRule"/>
</dbReference>
<comment type="subunit">
    <text evidence="9 10">Homodimer, forms a heterotetramer with a Cas2 homodimer.</text>
</comment>
<dbReference type="InterPro" id="IPR042206">
    <property type="entry name" value="CRISPR-assoc_Cas1_C"/>
</dbReference>
<evidence type="ECO:0000256" key="3">
    <source>
        <dbReference type="ARBA" id="ARBA00022759"/>
    </source>
</evidence>
<sequence>MSNVYVYEQGAVLKYKENRLIINYSEDDFKSMPIENIDNIVIFGAIQVSTKCVQQMLTRGVNLTFLSKNGSYFGRLESTGHVNIERQRLQFRKSDDKIFSLGISKQFIKGKAANQKTILMRANKLLKSPEITDIILKMSVYSKNIEKSKSIEELMGMEGYLAKLYYQGISNIIDKEYSFSKRTRRPPKDPFNSVLSFGYTLLHYEIFTIVESKGLHPYAAFLHSDKSKHPALCSDLMEEWRPMLIDSLAIALLNNNKIKKENFEYNQENGGVYLDKEGCKKFIAEFEKRLKQEVGYVKEVSYKMSFRRIIEYQVMQLIKAIEENNPNIYNSILIR</sequence>
<dbReference type="PANTHER" id="PTHR34353">
    <property type="entry name" value="CRISPR-ASSOCIATED ENDONUCLEASE CAS1 1"/>
    <property type="match status" value="1"/>
</dbReference>
<dbReference type="NCBIfam" id="TIGR00287">
    <property type="entry name" value="cas1"/>
    <property type="match status" value="1"/>
</dbReference>
<evidence type="ECO:0000256" key="1">
    <source>
        <dbReference type="ARBA" id="ARBA00022722"/>
    </source>
</evidence>
<keyword evidence="12" id="KW-1185">Reference proteome</keyword>
<dbReference type="EMBL" id="AP019823">
    <property type="protein sequence ID" value="BBM38621.1"/>
    <property type="molecule type" value="Genomic_DNA"/>
</dbReference>
<protein>
    <recommendedName>
        <fullName evidence="10">CRISPR-associated endonuclease Cas1</fullName>
        <ecNumber evidence="10">3.1.-.-</ecNumber>
    </recommendedName>
</protein>
<feature type="binding site" evidence="10">
    <location>
        <position position="158"/>
    </location>
    <ligand>
        <name>Mn(2+)</name>
        <dbReference type="ChEBI" id="CHEBI:29035"/>
    </ligand>
</feature>
<evidence type="ECO:0000256" key="9">
    <source>
        <dbReference type="ARBA" id="ARBA00038592"/>
    </source>
</evidence>
<dbReference type="Gene3D" id="3.100.10.20">
    <property type="entry name" value="CRISPR-associated endonuclease Cas1, N-terminal domain"/>
    <property type="match status" value="1"/>
</dbReference>
<keyword evidence="3 10" id="KW-0255">Endonuclease</keyword>
<evidence type="ECO:0000256" key="2">
    <source>
        <dbReference type="ARBA" id="ARBA00022723"/>
    </source>
</evidence>
<comment type="cofactor">
    <cofactor evidence="10">
        <name>Mg(2+)</name>
        <dbReference type="ChEBI" id="CHEBI:18420"/>
    </cofactor>
    <cofactor evidence="10">
        <name>Mn(2+)</name>
        <dbReference type="ChEBI" id="CHEBI:29035"/>
    </cofactor>
</comment>
<evidence type="ECO:0000256" key="10">
    <source>
        <dbReference type="HAMAP-Rule" id="MF_01470"/>
    </source>
</evidence>
<dbReference type="Gene3D" id="1.20.120.920">
    <property type="entry name" value="CRISPR-associated endonuclease Cas1, C-terminal domain"/>
    <property type="match status" value="1"/>
</dbReference>
<dbReference type="KEGG" id="lhf:JCM16775_1330"/>
<dbReference type="CDD" id="cd09634">
    <property type="entry name" value="Cas1_I-II-III"/>
    <property type="match status" value="1"/>
</dbReference>
<dbReference type="InterPro" id="IPR050646">
    <property type="entry name" value="Cas1"/>
</dbReference>
<keyword evidence="1 10" id="KW-0540">Nuclease</keyword>
<keyword evidence="8 10" id="KW-0464">Manganese</keyword>
<evidence type="ECO:0000313" key="11">
    <source>
        <dbReference type="EMBL" id="BBM38621.1"/>
    </source>
</evidence>